<dbReference type="InterPro" id="IPR029016">
    <property type="entry name" value="GAF-like_dom_sf"/>
</dbReference>
<evidence type="ECO:0000259" key="5">
    <source>
        <dbReference type="PROSITE" id="PS51078"/>
    </source>
</evidence>
<dbReference type="InterPro" id="IPR005471">
    <property type="entry name" value="Tscrpt_reg_IclR_N"/>
</dbReference>
<dbReference type="SMART" id="SM00346">
    <property type="entry name" value="HTH_ICLR"/>
    <property type="match status" value="1"/>
</dbReference>
<evidence type="ECO:0000256" key="1">
    <source>
        <dbReference type="ARBA" id="ARBA00023015"/>
    </source>
</evidence>
<keyword evidence="7" id="KW-1185">Reference proteome</keyword>
<dbReference type="Gene3D" id="1.10.10.10">
    <property type="entry name" value="Winged helix-like DNA-binding domain superfamily/Winged helix DNA-binding domain"/>
    <property type="match status" value="1"/>
</dbReference>
<dbReference type="InterPro" id="IPR036390">
    <property type="entry name" value="WH_DNA-bd_sf"/>
</dbReference>
<dbReference type="PANTHER" id="PTHR30136">
    <property type="entry name" value="HELIX-TURN-HELIX TRANSCRIPTIONAL REGULATOR, ICLR FAMILY"/>
    <property type="match status" value="1"/>
</dbReference>
<gene>
    <name evidence="6" type="primary">tsaQ1_6</name>
    <name evidence="6" type="ORF">LMG23992_05289</name>
</gene>
<dbReference type="SUPFAM" id="SSF55781">
    <property type="entry name" value="GAF domain-like"/>
    <property type="match status" value="1"/>
</dbReference>
<organism evidence="6 7">
    <name type="scientific">Cupriavidus laharis</name>
    <dbReference type="NCBI Taxonomy" id="151654"/>
    <lineage>
        <taxon>Bacteria</taxon>
        <taxon>Pseudomonadati</taxon>
        <taxon>Pseudomonadota</taxon>
        <taxon>Betaproteobacteria</taxon>
        <taxon>Burkholderiales</taxon>
        <taxon>Burkholderiaceae</taxon>
        <taxon>Cupriavidus</taxon>
    </lineage>
</organism>
<dbReference type="Pfam" id="PF09339">
    <property type="entry name" value="HTH_IclR"/>
    <property type="match status" value="1"/>
</dbReference>
<keyword evidence="2" id="KW-0238">DNA-binding</keyword>
<feature type="domain" description="IclR-ED" evidence="5">
    <location>
        <begin position="89"/>
        <end position="272"/>
    </location>
</feature>
<dbReference type="InterPro" id="IPR050707">
    <property type="entry name" value="HTH_MetabolicPath_Reg"/>
</dbReference>
<dbReference type="SUPFAM" id="SSF46785">
    <property type="entry name" value="Winged helix' DNA-binding domain"/>
    <property type="match status" value="1"/>
</dbReference>
<dbReference type="Pfam" id="PF01614">
    <property type="entry name" value="IclR_C"/>
    <property type="match status" value="1"/>
</dbReference>
<evidence type="ECO:0000256" key="3">
    <source>
        <dbReference type="ARBA" id="ARBA00023163"/>
    </source>
</evidence>
<protein>
    <submittedName>
        <fullName evidence="6">HTH-type transcriptional regulator TsaQ1/TsaQ2</fullName>
    </submittedName>
</protein>
<dbReference type="InterPro" id="IPR036388">
    <property type="entry name" value="WH-like_DNA-bd_sf"/>
</dbReference>
<accession>A0ABM8XW27</accession>
<dbReference type="PANTHER" id="PTHR30136:SF33">
    <property type="entry name" value="TRANSCRIPTIONAL REGULATORY PROTEIN"/>
    <property type="match status" value="1"/>
</dbReference>
<dbReference type="Gene3D" id="3.30.450.40">
    <property type="match status" value="1"/>
</dbReference>
<dbReference type="Proteomes" id="UP000727654">
    <property type="component" value="Unassembled WGS sequence"/>
</dbReference>
<evidence type="ECO:0000313" key="7">
    <source>
        <dbReference type="Proteomes" id="UP000727654"/>
    </source>
</evidence>
<proteinExistence type="predicted"/>
<comment type="caution">
    <text evidence="6">The sequence shown here is derived from an EMBL/GenBank/DDBJ whole genome shotgun (WGS) entry which is preliminary data.</text>
</comment>
<keyword evidence="1" id="KW-0805">Transcription regulation</keyword>
<reference evidence="6 7" key="1">
    <citation type="submission" date="2021-08" db="EMBL/GenBank/DDBJ databases">
        <authorList>
            <person name="Peeters C."/>
        </authorList>
    </citation>
    <scope>NUCLEOTIDE SEQUENCE [LARGE SCALE GENOMIC DNA]</scope>
    <source>
        <strain evidence="6 7">LMG 23992</strain>
    </source>
</reference>
<dbReference type="PROSITE" id="PS51078">
    <property type="entry name" value="ICLR_ED"/>
    <property type="match status" value="1"/>
</dbReference>
<dbReference type="InterPro" id="IPR014757">
    <property type="entry name" value="Tscrpt_reg_IclR_C"/>
</dbReference>
<dbReference type="RefSeq" id="WP_224082718.1">
    <property type="nucleotide sequence ID" value="NZ_CAJZAI010000025.1"/>
</dbReference>
<keyword evidence="3" id="KW-0804">Transcription</keyword>
<evidence type="ECO:0000259" key="4">
    <source>
        <dbReference type="PROSITE" id="PS51077"/>
    </source>
</evidence>
<sequence length="274" mass="30129">MANDPHTSITAPTAGGADSEGEARLVSALARGISILNCFSPTVQELSSRELMERTGLAKPTLFRLLDTLCELGLLHYSERLSRYVPGVGLVNLAAPALARMTVRQLARPLMQELADHIEGQVELMVGYGHTLTYVEIAQGVRSRVFRPEVGTRVSMSRTASGRAYLSMMGAAERNAYLEHLRVTDPQRETWLQGRLAEAVHDMEEHGFCRGHRDLHREIEAIAVPMRARRDGEAWLFAASVPVFSQQSKQLFEDVGPRLVSLVRNVEGSLGAAG</sequence>
<evidence type="ECO:0000313" key="6">
    <source>
        <dbReference type="EMBL" id="CAG9184621.1"/>
    </source>
</evidence>
<feature type="domain" description="HTH iclR-type" evidence="4">
    <location>
        <begin position="26"/>
        <end position="88"/>
    </location>
</feature>
<name>A0ABM8XW27_9BURK</name>
<evidence type="ECO:0000256" key="2">
    <source>
        <dbReference type="ARBA" id="ARBA00023125"/>
    </source>
</evidence>
<dbReference type="EMBL" id="CAJZAI010000025">
    <property type="protein sequence ID" value="CAG9184621.1"/>
    <property type="molecule type" value="Genomic_DNA"/>
</dbReference>
<dbReference type="PROSITE" id="PS51077">
    <property type="entry name" value="HTH_ICLR"/>
    <property type="match status" value="1"/>
</dbReference>